<keyword evidence="2" id="KW-1133">Transmembrane helix</keyword>
<feature type="transmembrane region" description="Helical" evidence="2">
    <location>
        <begin position="12"/>
        <end position="30"/>
    </location>
</feature>
<dbReference type="RefSeq" id="WP_141357497.1">
    <property type="nucleotide sequence ID" value="NZ_BAAAWM010000001.1"/>
</dbReference>
<dbReference type="EMBL" id="BJNE01000006">
    <property type="protein sequence ID" value="GEC12598.1"/>
    <property type="molecule type" value="Genomic_DNA"/>
</dbReference>
<feature type="region of interest" description="Disordered" evidence="1">
    <location>
        <begin position="181"/>
        <end position="200"/>
    </location>
</feature>
<keyword evidence="4" id="KW-1185">Reference proteome</keyword>
<evidence type="ECO:0000256" key="1">
    <source>
        <dbReference type="SAM" id="MobiDB-lite"/>
    </source>
</evidence>
<evidence type="ECO:0000313" key="3">
    <source>
        <dbReference type="EMBL" id="GEC12598.1"/>
    </source>
</evidence>
<feature type="transmembrane region" description="Helical" evidence="2">
    <location>
        <begin position="122"/>
        <end position="141"/>
    </location>
</feature>
<dbReference type="Proteomes" id="UP000316242">
    <property type="component" value="Unassembled WGS sequence"/>
</dbReference>
<keyword evidence="2" id="KW-0812">Transmembrane</keyword>
<name>A0ABQ0RLB7_GLUNI</name>
<proteinExistence type="predicted"/>
<comment type="caution">
    <text evidence="3">The sequence shown here is derived from an EMBL/GenBank/DDBJ whole genome shotgun (WGS) entry which is preliminary data.</text>
</comment>
<organism evidence="3 4">
    <name type="scientific">Glutamicibacter nicotianae</name>
    <name type="common">Arthrobacter nicotianae</name>
    <dbReference type="NCBI Taxonomy" id="37929"/>
    <lineage>
        <taxon>Bacteria</taxon>
        <taxon>Bacillati</taxon>
        <taxon>Actinomycetota</taxon>
        <taxon>Actinomycetes</taxon>
        <taxon>Micrococcales</taxon>
        <taxon>Micrococcaceae</taxon>
        <taxon>Glutamicibacter</taxon>
    </lineage>
</organism>
<evidence type="ECO:0000256" key="2">
    <source>
        <dbReference type="SAM" id="Phobius"/>
    </source>
</evidence>
<accession>A0ABQ0RLB7</accession>
<reference evidence="3 4" key="1">
    <citation type="submission" date="2019-06" db="EMBL/GenBank/DDBJ databases">
        <title>Whole genome shotgun sequence of Glutamicibacter nicotianae NBRC 14234.</title>
        <authorList>
            <person name="Hosoyama A."/>
            <person name="Uohara A."/>
            <person name="Ohji S."/>
            <person name="Ichikawa N."/>
        </authorList>
    </citation>
    <scope>NUCLEOTIDE SEQUENCE [LARGE SCALE GENOMIC DNA]</scope>
    <source>
        <strain evidence="3 4">NBRC 14234</strain>
    </source>
</reference>
<protein>
    <submittedName>
        <fullName evidence="3">Uncharacterized protein</fullName>
    </submittedName>
</protein>
<keyword evidence="2" id="KW-0472">Membrane</keyword>
<feature type="transmembrane region" description="Helical" evidence="2">
    <location>
        <begin position="37"/>
        <end position="58"/>
    </location>
</feature>
<evidence type="ECO:0000313" key="4">
    <source>
        <dbReference type="Proteomes" id="UP000316242"/>
    </source>
</evidence>
<sequence length="200" mass="21924">MDILTGIGLEQLRLWIWILVLAFAVAVGLWRRRQLVAVALASVLLFATLNAGAGIYILKRLGDPRWTAGEPPVSAPELSGTPIVGQQLVPLESALEAIAGGVNSFWEFRQALPVALDFFTRSGWALLVAIPLIIAIMIRTFRAARRRRKEMLNLRGTVVQLQAEIAEIKAILPAPATRAGVTELGNQTDSPRTRRSRRGE</sequence>
<gene>
    <name evidence="3" type="ORF">ANI01nite_18010</name>
</gene>